<proteinExistence type="predicted"/>
<sequence>MALIVWCKQMTFSILLLDVSGCGRNFPQELKYCPRKKNKTNRRE</sequence>
<name>A0A6C6Z5A8_SALPB</name>
<evidence type="ECO:0000313" key="1">
    <source>
        <dbReference type="EMBL" id="ABX68677.1"/>
    </source>
</evidence>
<dbReference type="AlphaFoldDB" id="A0A6C6Z5A8"/>
<dbReference type="Proteomes" id="UP000008556">
    <property type="component" value="Chromosome"/>
</dbReference>
<evidence type="ECO:0000313" key="2">
    <source>
        <dbReference type="Proteomes" id="UP000008556"/>
    </source>
</evidence>
<organism evidence="1 2">
    <name type="scientific">Salmonella paratyphi B (strain ATCC BAA-1250 / SPB7)</name>
    <dbReference type="NCBI Taxonomy" id="1016998"/>
    <lineage>
        <taxon>Bacteria</taxon>
        <taxon>Pseudomonadati</taxon>
        <taxon>Pseudomonadota</taxon>
        <taxon>Gammaproteobacteria</taxon>
        <taxon>Enterobacterales</taxon>
        <taxon>Enterobacteriaceae</taxon>
        <taxon>Salmonella</taxon>
    </lineage>
</organism>
<accession>A0A6C6Z5A8</accession>
<dbReference type="KEGG" id="spq:SPAB_03318"/>
<dbReference type="EMBL" id="CP000886">
    <property type="protein sequence ID" value="ABX68677.1"/>
    <property type="molecule type" value="Genomic_DNA"/>
</dbReference>
<gene>
    <name evidence="1" type="ordered locus">SPAB_03318</name>
</gene>
<protein>
    <submittedName>
        <fullName evidence="1">Uncharacterized protein</fullName>
    </submittedName>
</protein>
<reference evidence="1 2" key="1">
    <citation type="submission" date="2007-11" db="EMBL/GenBank/DDBJ databases">
        <authorList>
            <consortium name="The Salmonella enterica serovar Paratyphi B Genome Sequencing Project"/>
            <person name="McClelland M."/>
            <person name="Sanderson E.K."/>
            <person name="Porwollik S."/>
            <person name="Spieth J."/>
            <person name="Clifton W.S."/>
            <person name="Fulton R."/>
            <person name="Cordes M."/>
            <person name="Wollam A."/>
            <person name="Shah N."/>
            <person name="Pepin K."/>
            <person name="Bhonagiri V."/>
            <person name="Nash W."/>
            <person name="Johnson M."/>
            <person name="Thiruvilangam P."/>
            <person name="Wilson R."/>
        </authorList>
    </citation>
    <scope>NUCLEOTIDE SEQUENCE [LARGE SCALE GENOMIC DNA]</scope>
    <source>
        <strain evidence="2">ATCC BAA-1250 / SPB7</strain>
    </source>
</reference>